<evidence type="ECO:0000313" key="1">
    <source>
        <dbReference type="EMBL" id="ETO14862.1"/>
    </source>
</evidence>
<dbReference type="Gene3D" id="1.10.238.10">
    <property type="entry name" value="EF-hand"/>
    <property type="match status" value="1"/>
</dbReference>
<evidence type="ECO:0008006" key="3">
    <source>
        <dbReference type="Google" id="ProtNLM"/>
    </source>
</evidence>
<dbReference type="SUPFAM" id="SSF47473">
    <property type="entry name" value="EF-hand"/>
    <property type="match status" value="1"/>
</dbReference>
<accession>X6MN83</accession>
<proteinExistence type="predicted"/>
<dbReference type="InterPro" id="IPR011992">
    <property type="entry name" value="EF-hand-dom_pair"/>
</dbReference>
<reference evidence="1 2" key="1">
    <citation type="journal article" date="2013" name="Curr. Biol.">
        <title>The Genome of the Foraminiferan Reticulomyxa filosa.</title>
        <authorList>
            <person name="Glockner G."/>
            <person name="Hulsmann N."/>
            <person name="Schleicher M."/>
            <person name="Noegel A.A."/>
            <person name="Eichinger L."/>
            <person name="Gallinger C."/>
            <person name="Pawlowski J."/>
            <person name="Sierra R."/>
            <person name="Euteneuer U."/>
            <person name="Pillet L."/>
            <person name="Moustafa A."/>
            <person name="Platzer M."/>
            <person name="Groth M."/>
            <person name="Szafranski K."/>
            <person name="Schliwa M."/>
        </authorList>
    </citation>
    <scope>NUCLEOTIDE SEQUENCE [LARGE SCALE GENOMIC DNA]</scope>
</reference>
<name>X6MN83_RETFI</name>
<sequence>MLQFIAFLGAILSTKNKIYITSLLFHLCDFNNDHIVRKEPLKQFVSWLCDTYGRKSKSNKNGNKNIDMKSLPSVEIQELLRILFSSHKKQLSFEEFSTSLMASDFLVVQKLVVWFLRYGLSFSDKTISKLTEQHQFFPLKN</sequence>
<evidence type="ECO:0000313" key="2">
    <source>
        <dbReference type="Proteomes" id="UP000023152"/>
    </source>
</evidence>
<keyword evidence="2" id="KW-1185">Reference proteome</keyword>
<protein>
    <recommendedName>
        <fullName evidence="3">EF-hand domain-containing protein</fullName>
    </recommendedName>
</protein>
<gene>
    <name evidence="1" type="ORF">RFI_22507</name>
</gene>
<dbReference type="AlphaFoldDB" id="X6MN83"/>
<organism evidence="1 2">
    <name type="scientific">Reticulomyxa filosa</name>
    <dbReference type="NCBI Taxonomy" id="46433"/>
    <lineage>
        <taxon>Eukaryota</taxon>
        <taxon>Sar</taxon>
        <taxon>Rhizaria</taxon>
        <taxon>Retaria</taxon>
        <taxon>Foraminifera</taxon>
        <taxon>Monothalamids</taxon>
        <taxon>Reticulomyxidae</taxon>
        <taxon>Reticulomyxa</taxon>
    </lineage>
</organism>
<dbReference type="Proteomes" id="UP000023152">
    <property type="component" value="Unassembled WGS sequence"/>
</dbReference>
<dbReference type="EMBL" id="ASPP01019696">
    <property type="protein sequence ID" value="ETO14862.1"/>
    <property type="molecule type" value="Genomic_DNA"/>
</dbReference>
<comment type="caution">
    <text evidence="1">The sequence shown here is derived from an EMBL/GenBank/DDBJ whole genome shotgun (WGS) entry which is preliminary data.</text>
</comment>